<accession>A0A556TSG3</accession>
<gene>
    <name evidence="10" type="ORF">Baya_3375</name>
</gene>
<dbReference type="GO" id="GO:0005652">
    <property type="term" value="C:nuclear lamina"/>
    <property type="evidence" value="ECO:0007669"/>
    <property type="project" value="UniProtKB-SubCell"/>
</dbReference>
<dbReference type="PROSITE" id="PS51841">
    <property type="entry name" value="LTD"/>
    <property type="match status" value="1"/>
</dbReference>
<keyword evidence="1 5" id="KW-0403">Intermediate filament</keyword>
<reference evidence="10 11" key="1">
    <citation type="journal article" date="2019" name="Genome Biol. Evol.">
        <title>Whole-Genome Sequencing of the Giant Devil Catfish, Bagarius yarrelli.</title>
        <authorList>
            <person name="Jiang W."/>
            <person name="Lv Y."/>
            <person name="Cheng L."/>
            <person name="Yang K."/>
            <person name="Chao B."/>
            <person name="Wang X."/>
            <person name="Li Y."/>
            <person name="Pan X."/>
            <person name="You X."/>
            <person name="Zhang Y."/>
            <person name="Yang J."/>
            <person name="Li J."/>
            <person name="Zhang X."/>
            <person name="Liu S."/>
            <person name="Sun C."/>
            <person name="Yang J."/>
            <person name="Shi Q."/>
        </authorList>
    </citation>
    <scope>NUCLEOTIDE SEQUENCE [LARGE SCALE GENOMIC DNA]</scope>
    <source>
        <strain evidence="10">JWS20170419001</strain>
        <tissue evidence="10">Muscle</tissue>
    </source>
</reference>
<organism evidence="10 11">
    <name type="scientific">Bagarius yarrelli</name>
    <name type="common">Goonch</name>
    <name type="synonym">Bagrus yarrelli</name>
    <dbReference type="NCBI Taxonomy" id="175774"/>
    <lineage>
        <taxon>Eukaryota</taxon>
        <taxon>Metazoa</taxon>
        <taxon>Chordata</taxon>
        <taxon>Craniata</taxon>
        <taxon>Vertebrata</taxon>
        <taxon>Euteleostomi</taxon>
        <taxon>Actinopterygii</taxon>
        <taxon>Neopterygii</taxon>
        <taxon>Teleostei</taxon>
        <taxon>Ostariophysi</taxon>
        <taxon>Siluriformes</taxon>
        <taxon>Sisoridae</taxon>
        <taxon>Sisorinae</taxon>
        <taxon>Bagarius</taxon>
    </lineage>
</organism>
<comment type="subcellular location">
    <subcellularLocation>
        <location evidence="4">Nucleus lamina</location>
    </subcellularLocation>
</comment>
<dbReference type="EMBL" id="VCAZ01000015">
    <property type="protein sequence ID" value="TSK53815.1"/>
    <property type="molecule type" value="Genomic_DNA"/>
</dbReference>
<keyword evidence="3" id="KW-0636">Prenylation</keyword>
<dbReference type="Gene3D" id="1.20.5.170">
    <property type="match status" value="1"/>
</dbReference>
<keyword evidence="2 6" id="KW-0175">Coiled coil</keyword>
<dbReference type="PANTHER" id="PTHR45721">
    <property type="entry name" value="LAMIN DM0-RELATED"/>
    <property type="match status" value="1"/>
</dbReference>
<dbReference type="InterPro" id="IPR001322">
    <property type="entry name" value="Lamin_tail_dom"/>
</dbReference>
<comment type="similarity">
    <text evidence="5">Belongs to the intermediate filament family.</text>
</comment>
<evidence type="ECO:0000256" key="5">
    <source>
        <dbReference type="RuleBase" id="RU000685"/>
    </source>
</evidence>
<dbReference type="PROSITE" id="PS51842">
    <property type="entry name" value="IF_ROD_2"/>
    <property type="match status" value="1"/>
</dbReference>
<sequence length="608" mass="69425">MITSTPEASAGRPSRSGRRSAATAAAPGGSPSSVSPTRLSRLQEKEDLRQLNDRLANYIERVRQLENEKSSMRLLLEEKEETTTRELKNVRLLYETELADARKTLDNTANERARLQIEYSQLCEDHRKLVARNNKKEAELSNAVERWRNLEAALNSKEADYANLLAANRRLENDVADLRTQVEHLDSALQNAKAQVNSEMLSRVDAENQMQTLHEQVDFQKQLNEQMRSRYESRLMEVDSGRQKEFESKLAEAMQQLRQEHECQIQQYKEDLERTFSAKLENAKQVALKNSDYATSTREELEGTRIKVESQSKLINSLQKQKEQEMADMRQQMQAQLEEYQSLLDIKLMLDMEINAYRKMLEGEEQRLNLSPSPSQHAPISRTHVHATRKAWGKKRKHEGGTGLSPSYKVSQHSSARGCVSIDEVDLDGNFIRLRNNSDMVEPSYNVTSLHFTTFDNVDQPIGGWIVKKSQPGGPDINFKIPSSYILAAEQTLTIWSAGARVEQKPPSDLVLRSPKSWGAVSDVRVSLLNQYSEETAERCVVRLQGRTDGISEEDLDEESEIGSDIHLRHQVSCEMGAVVHWLRHWIHSERQLYAVITCKHVTQLMGK</sequence>
<dbReference type="InterPro" id="IPR039008">
    <property type="entry name" value="IF_rod_dom"/>
</dbReference>
<dbReference type="GO" id="GO:0051664">
    <property type="term" value="P:nuclear pore localization"/>
    <property type="evidence" value="ECO:0007669"/>
    <property type="project" value="TreeGrafter"/>
</dbReference>
<feature type="coiled-coil region" evidence="6">
    <location>
        <begin position="251"/>
        <end position="278"/>
    </location>
</feature>
<dbReference type="PANTHER" id="PTHR45721:SF16">
    <property type="entry name" value="LAMIN-L(III)"/>
    <property type="match status" value="1"/>
</dbReference>
<evidence type="ECO:0000256" key="3">
    <source>
        <dbReference type="ARBA" id="ARBA00023289"/>
    </source>
</evidence>
<dbReference type="AlphaFoldDB" id="A0A556TSG3"/>
<proteinExistence type="inferred from homology"/>
<dbReference type="Gene3D" id="1.20.5.1160">
    <property type="entry name" value="Vasodilator-stimulated phosphoprotein"/>
    <property type="match status" value="1"/>
</dbReference>
<evidence type="ECO:0000256" key="7">
    <source>
        <dbReference type="SAM" id="MobiDB-lite"/>
    </source>
</evidence>
<feature type="domain" description="LTD" evidence="8">
    <location>
        <begin position="408"/>
        <end position="564"/>
    </location>
</feature>
<name>A0A556TSG3_BAGYA</name>
<evidence type="ECO:0000313" key="10">
    <source>
        <dbReference type="EMBL" id="TSK53815.1"/>
    </source>
</evidence>
<feature type="region of interest" description="Disordered" evidence="7">
    <location>
        <begin position="390"/>
        <end position="410"/>
    </location>
</feature>
<keyword evidence="11" id="KW-1185">Reference proteome</keyword>
<evidence type="ECO:0000256" key="4">
    <source>
        <dbReference type="ARBA" id="ARBA00024186"/>
    </source>
</evidence>
<dbReference type="GO" id="GO:0031507">
    <property type="term" value="P:heterochromatin formation"/>
    <property type="evidence" value="ECO:0007669"/>
    <property type="project" value="TreeGrafter"/>
</dbReference>
<evidence type="ECO:0000256" key="2">
    <source>
        <dbReference type="ARBA" id="ARBA00023054"/>
    </source>
</evidence>
<dbReference type="OrthoDB" id="102442at2759"/>
<evidence type="ECO:0000256" key="1">
    <source>
        <dbReference type="ARBA" id="ARBA00022754"/>
    </source>
</evidence>
<dbReference type="SUPFAM" id="SSF74853">
    <property type="entry name" value="Lamin A/C globular tail domain"/>
    <property type="match status" value="1"/>
</dbReference>
<dbReference type="GO" id="GO:0005200">
    <property type="term" value="F:structural constituent of cytoskeleton"/>
    <property type="evidence" value="ECO:0007669"/>
    <property type="project" value="TreeGrafter"/>
</dbReference>
<protein>
    <submittedName>
        <fullName evidence="10">Lamin-L(III)</fullName>
    </submittedName>
</protein>
<evidence type="ECO:0000256" key="6">
    <source>
        <dbReference type="SAM" id="Coils"/>
    </source>
</evidence>
<evidence type="ECO:0000259" key="9">
    <source>
        <dbReference type="PROSITE" id="PS51842"/>
    </source>
</evidence>
<feature type="region of interest" description="Disordered" evidence="7">
    <location>
        <begin position="1"/>
        <end position="39"/>
    </location>
</feature>
<dbReference type="GO" id="GO:0090435">
    <property type="term" value="P:protein localization to nuclear envelope"/>
    <property type="evidence" value="ECO:0007669"/>
    <property type="project" value="TreeGrafter"/>
</dbReference>
<feature type="coiled-coil region" evidence="6">
    <location>
        <begin position="308"/>
        <end position="346"/>
    </location>
</feature>
<dbReference type="SUPFAM" id="SSF64593">
    <property type="entry name" value="Intermediate filament protein, coiled coil region"/>
    <property type="match status" value="2"/>
</dbReference>
<dbReference type="Pfam" id="PF00038">
    <property type="entry name" value="Filament"/>
    <property type="match status" value="1"/>
</dbReference>
<feature type="compositionally biased region" description="Low complexity" evidence="7">
    <location>
        <begin position="8"/>
        <end position="36"/>
    </location>
</feature>
<dbReference type="GO" id="GO:0006998">
    <property type="term" value="P:nuclear envelope organization"/>
    <property type="evidence" value="ECO:0007669"/>
    <property type="project" value="TreeGrafter"/>
</dbReference>
<dbReference type="InterPro" id="IPR018039">
    <property type="entry name" value="IF_conserved"/>
</dbReference>
<feature type="coiled-coil region" evidence="6">
    <location>
        <begin position="41"/>
        <end position="223"/>
    </location>
</feature>
<evidence type="ECO:0000313" key="11">
    <source>
        <dbReference type="Proteomes" id="UP000319801"/>
    </source>
</evidence>
<dbReference type="GO" id="GO:0005882">
    <property type="term" value="C:intermediate filament"/>
    <property type="evidence" value="ECO:0007669"/>
    <property type="project" value="UniProtKB-KW"/>
</dbReference>
<feature type="domain" description="IF rod" evidence="9">
    <location>
        <begin position="44"/>
        <end position="368"/>
    </location>
</feature>
<dbReference type="Proteomes" id="UP000319801">
    <property type="component" value="Unassembled WGS sequence"/>
</dbReference>
<dbReference type="InterPro" id="IPR036415">
    <property type="entry name" value="Lamin_tail_dom_sf"/>
</dbReference>
<keyword evidence="3" id="KW-0449">Lipoprotein</keyword>
<dbReference type="PROSITE" id="PS00226">
    <property type="entry name" value="IF_ROD_1"/>
    <property type="match status" value="1"/>
</dbReference>
<dbReference type="GO" id="GO:0007097">
    <property type="term" value="P:nuclear migration"/>
    <property type="evidence" value="ECO:0007669"/>
    <property type="project" value="TreeGrafter"/>
</dbReference>
<evidence type="ECO:0000259" key="8">
    <source>
        <dbReference type="PROSITE" id="PS51841"/>
    </source>
</evidence>
<dbReference type="SMART" id="SM01391">
    <property type="entry name" value="Filament"/>
    <property type="match status" value="1"/>
</dbReference>
<comment type="caution">
    <text evidence="10">The sequence shown here is derived from an EMBL/GenBank/DDBJ whole genome shotgun (WGS) entry which is preliminary data.</text>
</comment>
<dbReference type="Gene3D" id="2.60.40.1260">
    <property type="entry name" value="Lamin Tail domain"/>
    <property type="match status" value="1"/>
</dbReference>